<comment type="similarity">
    <text evidence="7">Belongs to the Leviviricetes maturation protein family.</text>
</comment>
<keyword evidence="3" id="KW-1161">Viral attachment to host cell</keyword>
<evidence type="ECO:0000256" key="8">
    <source>
        <dbReference type="SAM" id="MobiDB-lite"/>
    </source>
</evidence>
<evidence type="ECO:0000256" key="3">
    <source>
        <dbReference type="ARBA" id="ARBA00022804"/>
    </source>
</evidence>
<evidence type="ECO:0000256" key="5">
    <source>
        <dbReference type="ARBA" id="ARBA00023104"/>
    </source>
</evidence>
<accession>A0A514CYW7</accession>
<name>A0A514CYW7_9VIRU</name>
<keyword evidence="5" id="KW-1175">Viral attachment to host cell pilus</keyword>
<gene>
    <name evidence="9" type="ORF">H4Rhizo43269_000001</name>
</gene>
<dbReference type="Pfam" id="PF03863">
    <property type="entry name" value="Phage_mat-A"/>
    <property type="match status" value="1"/>
</dbReference>
<evidence type="ECO:0000256" key="4">
    <source>
        <dbReference type="ARBA" id="ARBA00022844"/>
    </source>
</evidence>
<comment type="subcellular location">
    <subcellularLocation>
        <location evidence="1">Virion</location>
    </subcellularLocation>
</comment>
<organism evidence="9">
    <name type="scientific">Leviviridae sp</name>
    <dbReference type="NCBI Taxonomy" id="2027243"/>
    <lineage>
        <taxon>Viruses</taxon>
        <taxon>Riboviria</taxon>
        <taxon>Orthornavirae</taxon>
        <taxon>Lenarviricota</taxon>
        <taxon>Leviviricetes</taxon>
        <taxon>Norzivirales</taxon>
        <taxon>Fiersviridae</taxon>
    </lineage>
</organism>
<evidence type="ECO:0000256" key="7">
    <source>
        <dbReference type="ARBA" id="ARBA00035110"/>
    </source>
</evidence>
<evidence type="ECO:0000256" key="1">
    <source>
        <dbReference type="ARBA" id="ARBA00004328"/>
    </source>
</evidence>
<proteinExistence type="inferred from homology"/>
<sequence length="462" mass="51849">MNTSGRRILSFRNPYQESPSDVPTFDNRSGMKVPDWKDRMLRGLDCSTPYSRTSKVVEVESSGSWEHKIRMRSNSLAPWATWTGTANGSFHDNGSVPTLVVPVEVENRVKARFLDKMIATQKSFSSITALGELRETLNGLRHPLAALRHGLSDYIALVEKRGMAALKMRKKRRFKRGTLASDRRAASRAVPIDRARILSQVITGTYLEFQFGIQPTLADVQSACHAVESLQGKLFDRKNLHAAESFEINQPRSVLSSDGSRVMAGMGPFGPMSFAQPRFYAAVKGEGTCRYSGVVAVRTDSNQVKAQFGLMPRDFVCDVWNFLPWSWAVDYAFNVGNVLQAISAPYSNICWVNRAVYTEIRRMVTSDGFDDTGTAYTSNTEFISLKEKSPSRVNTLYRSYARSLVEPNMGSFMPEFHLGIPGLQQMLNLASVAYQHAAVSKKLFRAQRFDRITRLDSLHLIR</sequence>
<evidence type="ECO:0008006" key="10">
    <source>
        <dbReference type="Google" id="ProtNLM"/>
    </source>
</evidence>
<evidence type="ECO:0000256" key="6">
    <source>
        <dbReference type="ARBA" id="ARBA00023296"/>
    </source>
</evidence>
<keyword evidence="4" id="KW-0946">Virion</keyword>
<reference evidence="9" key="1">
    <citation type="submission" date="2019-05" db="EMBL/GenBank/DDBJ databases">
        <title>Metatranscriptomic reconstruction reveals RNA viruses with the potential to shape carbon cycling in soil.</title>
        <authorList>
            <person name="Starr E.P."/>
            <person name="Nuccio E."/>
            <person name="Pett-Ridge J."/>
            <person name="Banfield J.F."/>
            <person name="Firestone M.K."/>
        </authorList>
    </citation>
    <scope>NUCLEOTIDE SEQUENCE</scope>
    <source>
        <strain evidence="9">H4_Rhizo_43_scaffold_269</strain>
    </source>
</reference>
<feature type="region of interest" description="Disordered" evidence="8">
    <location>
        <begin position="1"/>
        <end position="29"/>
    </location>
</feature>
<dbReference type="EMBL" id="MN032757">
    <property type="protein sequence ID" value="QDH86556.1"/>
    <property type="molecule type" value="Genomic_RNA"/>
</dbReference>
<keyword evidence="2" id="KW-0945">Host-virus interaction</keyword>
<dbReference type="GO" id="GO:0039666">
    <property type="term" value="P:virion attachment to host cell pilus"/>
    <property type="evidence" value="ECO:0007669"/>
    <property type="project" value="UniProtKB-KW"/>
</dbReference>
<dbReference type="GO" id="GO:0044423">
    <property type="term" value="C:virion component"/>
    <property type="evidence" value="ECO:0007669"/>
    <property type="project" value="UniProtKB-KW"/>
</dbReference>
<protein>
    <recommendedName>
        <fullName evidence="10">Maturation protein</fullName>
    </recommendedName>
</protein>
<keyword evidence="6" id="KW-1160">Virus entry into host cell</keyword>
<evidence type="ECO:0000313" key="9">
    <source>
        <dbReference type="EMBL" id="QDH86556.1"/>
    </source>
</evidence>
<evidence type="ECO:0000256" key="2">
    <source>
        <dbReference type="ARBA" id="ARBA00022581"/>
    </source>
</evidence>
<dbReference type="InterPro" id="IPR005563">
    <property type="entry name" value="A_protein"/>
</dbReference>